<reference evidence="3 4" key="1">
    <citation type="submission" date="2019-03" db="EMBL/GenBank/DDBJ databases">
        <title>Genomic Encyclopedia of Type Strains, Phase IV (KMG-IV): sequencing the most valuable type-strain genomes for metagenomic binning, comparative biology and taxonomic classification.</title>
        <authorList>
            <person name="Goeker M."/>
        </authorList>
    </citation>
    <scope>NUCLEOTIDE SEQUENCE [LARGE SCALE GENOMIC DNA]</scope>
    <source>
        <strain evidence="3 4">DSM 11901</strain>
    </source>
</reference>
<proteinExistence type="predicted"/>
<evidence type="ECO:0000256" key="1">
    <source>
        <dbReference type="ARBA" id="ARBA00022676"/>
    </source>
</evidence>
<dbReference type="GO" id="GO:0016020">
    <property type="term" value="C:membrane"/>
    <property type="evidence" value="ECO:0007669"/>
    <property type="project" value="InterPro"/>
</dbReference>
<dbReference type="OrthoDB" id="9794601at2"/>
<gene>
    <name evidence="3" type="ORF">EV672_101614</name>
</gene>
<evidence type="ECO:0000313" key="3">
    <source>
        <dbReference type="EMBL" id="TDP88464.1"/>
    </source>
</evidence>
<sequence>MFRFLFPRKKIVSSLIGGLGNQMFQYAAGRALAARLHGDLVLDTAPLHVKADHTPRAYGLDAFKIRATLDDLNPDEWSKLTVLEEGEVPGEWPRKIKGNVSISGHWQSERFFSSIRPQLLKDFALSAQPNAHVASIAERIRGASNSVSVHFRRGDYVSLPSAAKFHGTCSNSYYHAGIEHLRQMFGELDLYVFSDDPQWVKQEANLPSNITLVECENSSPAQDIWLMSLCRHHIIANSSFSWWGAWLGASDGVTIAPQCWFLDPAAAQSHIVPSRWVRL</sequence>
<dbReference type="CDD" id="cd11301">
    <property type="entry name" value="Fut1_Fut2_like"/>
    <property type="match status" value="1"/>
</dbReference>
<evidence type="ECO:0000313" key="4">
    <source>
        <dbReference type="Proteomes" id="UP000294593"/>
    </source>
</evidence>
<dbReference type="Proteomes" id="UP000294593">
    <property type="component" value="Unassembled WGS sequence"/>
</dbReference>
<dbReference type="Pfam" id="PF01531">
    <property type="entry name" value="Glyco_transf_11"/>
    <property type="match status" value="1"/>
</dbReference>
<dbReference type="GO" id="GO:0008107">
    <property type="term" value="F:galactoside 2-alpha-L-fucosyltransferase activity"/>
    <property type="evidence" value="ECO:0007669"/>
    <property type="project" value="InterPro"/>
</dbReference>
<keyword evidence="4" id="KW-1185">Reference proteome</keyword>
<accession>A0A4R6RPB7</accession>
<comment type="caution">
    <text evidence="3">The sequence shown here is derived from an EMBL/GenBank/DDBJ whole genome shotgun (WGS) entry which is preliminary data.</text>
</comment>
<dbReference type="PANTHER" id="PTHR11927">
    <property type="entry name" value="GALACTOSIDE 2-L-FUCOSYLTRANSFERASE"/>
    <property type="match status" value="1"/>
</dbReference>
<keyword evidence="1" id="KW-0328">Glycosyltransferase</keyword>
<dbReference type="GO" id="GO:0005975">
    <property type="term" value="P:carbohydrate metabolic process"/>
    <property type="evidence" value="ECO:0007669"/>
    <property type="project" value="InterPro"/>
</dbReference>
<organism evidence="3 4">
    <name type="scientific">Aquabacterium commune</name>
    <dbReference type="NCBI Taxonomy" id="70586"/>
    <lineage>
        <taxon>Bacteria</taxon>
        <taxon>Pseudomonadati</taxon>
        <taxon>Pseudomonadota</taxon>
        <taxon>Betaproteobacteria</taxon>
        <taxon>Burkholderiales</taxon>
        <taxon>Aquabacterium</taxon>
    </lineage>
</organism>
<dbReference type="InterPro" id="IPR002516">
    <property type="entry name" value="Glyco_trans_11"/>
</dbReference>
<keyword evidence="2 3" id="KW-0808">Transferase</keyword>
<protein>
    <submittedName>
        <fullName evidence="3">Glycosyl transferase family 11</fullName>
    </submittedName>
</protein>
<name>A0A4R6RPB7_9BURK</name>
<dbReference type="AlphaFoldDB" id="A0A4R6RPB7"/>
<evidence type="ECO:0000256" key="2">
    <source>
        <dbReference type="ARBA" id="ARBA00022679"/>
    </source>
</evidence>
<dbReference type="PANTHER" id="PTHR11927:SF9">
    <property type="entry name" value="L-FUCOSYLTRANSFERASE"/>
    <property type="match status" value="1"/>
</dbReference>
<dbReference type="EMBL" id="SNXW01000001">
    <property type="protein sequence ID" value="TDP88464.1"/>
    <property type="molecule type" value="Genomic_DNA"/>
</dbReference>